<protein>
    <submittedName>
        <fullName evidence="2">Uncharacterized protein</fullName>
    </submittedName>
</protein>
<dbReference type="Proteomes" id="UP001224926">
    <property type="component" value="Chromosome"/>
</dbReference>
<dbReference type="EMBL" id="CP101873">
    <property type="protein sequence ID" value="WMT06076.1"/>
    <property type="molecule type" value="Genomic_DNA"/>
</dbReference>
<evidence type="ECO:0000313" key="2">
    <source>
        <dbReference type="EMBL" id="WMT06076.1"/>
    </source>
</evidence>
<dbReference type="RefSeq" id="WP_233274338.1">
    <property type="nucleotide sequence ID" value="NZ_CP101873.1"/>
</dbReference>
<feature type="compositionally biased region" description="Polar residues" evidence="1">
    <location>
        <begin position="64"/>
        <end position="73"/>
    </location>
</feature>
<sequence length="200" mass="20500">MSMNRRNVLLGLGTIVAGGGAALGSGAFSQAEAQRSVSVSLEGDSSGLLRPSVNASEYEGVESGTETRNSGPEMNQVKFVGINDESVFAFDDVLQVSLQSETDAKVSGTFDISISTDAGSVAVYKGSFPDNASRDDTGSNVTDVNLGAISVSDNDDSTDSVAAGIAINTNPAEEDGNRFDATLDDGSTADITITAQQQNS</sequence>
<keyword evidence="3" id="KW-1185">Reference proteome</keyword>
<gene>
    <name evidence="2" type="ORF">NP511_11845</name>
</gene>
<dbReference type="AlphaFoldDB" id="A0AAF0SXH4"/>
<evidence type="ECO:0000256" key="1">
    <source>
        <dbReference type="SAM" id="MobiDB-lite"/>
    </source>
</evidence>
<reference evidence="2 3" key="1">
    <citation type="submission" date="2022-07" db="EMBL/GenBank/DDBJ databases">
        <title>Two temperate virus in Haloterrigena jeotgali A29.</title>
        <authorList>
            <person name="Deng X."/>
        </authorList>
    </citation>
    <scope>NUCLEOTIDE SEQUENCE [LARGE SCALE GENOMIC DNA]</scope>
    <source>
        <strain evidence="2 3">A29</strain>
    </source>
</reference>
<dbReference type="InterPro" id="IPR006311">
    <property type="entry name" value="TAT_signal"/>
</dbReference>
<accession>A0AAF0SXH4</accession>
<organism evidence="2 3">
    <name type="scientific">Natrinema thermotolerans</name>
    <dbReference type="NCBI Taxonomy" id="121872"/>
    <lineage>
        <taxon>Archaea</taxon>
        <taxon>Methanobacteriati</taxon>
        <taxon>Methanobacteriota</taxon>
        <taxon>Stenosarchaea group</taxon>
        <taxon>Halobacteria</taxon>
        <taxon>Halobacteriales</taxon>
        <taxon>Natrialbaceae</taxon>
        <taxon>Natrinema</taxon>
    </lineage>
</organism>
<feature type="region of interest" description="Disordered" evidence="1">
    <location>
        <begin position="41"/>
        <end position="73"/>
    </location>
</feature>
<name>A0AAF0SXH4_9EURY</name>
<dbReference type="GeneID" id="84214644"/>
<evidence type="ECO:0000313" key="3">
    <source>
        <dbReference type="Proteomes" id="UP001224926"/>
    </source>
</evidence>
<dbReference type="PROSITE" id="PS51318">
    <property type="entry name" value="TAT"/>
    <property type="match status" value="1"/>
</dbReference>
<proteinExistence type="predicted"/>